<proteinExistence type="predicted"/>
<evidence type="ECO:0000313" key="4">
    <source>
        <dbReference type="Proteomes" id="UP000240509"/>
    </source>
</evidence>
<dbReference type="Proteomes" id="UP000240509">
    <property type="component" value="Unassembled WGS sequence"/>
</dbReference>
<reference evidence="3 4" key="1">
    <citation type="submission" date="2018-03" db="EMBL/GenBank/DDBJ databases">
        <title>Alkalicoccus saliphilus sp. nov., isolated from a mineral pool.</title>
        <authorList>
            <person name="Zhao B."/>
        </authorList>
    </citation>
    <scope>NUCLEOTIDE SEQUENCE [LARGE SCALE GENOMIC DNA]</scope>
    <source>
        <strain evidence="3 4">6AG</strain>
    </source>
</reference>
<evidence type="ECO:0000313" key="3">
    <source>
        <dbReference type="EMBL" id="PTL40291.1"/>
    </source>
</evidence>
<dbReference type="PANTHER" id="PTHR33434">
    <property type="entry name" value="DEGV DOMAIN-CONTAINING PROTEIN DR_1986-RELATED"/>
    <property type="match status" value="1"/>
</dbReference>
<dbReference type="Gene3D" id="3.40.50.10170">
    <property type="match status" value="1"/>
</dbReference>
<dbReference type="InterPro" id="IPR050270">
    <property type="entry name" value="DegV_domain_contain"/>
</dbReference>
<gene>
    <name evidence="3" type="ORF">C6Y45_02610</name>
</gene>
<dbReference type="NCBIfam" id="TIGR00762">
    <property type="entry name" value="DegV"/>
    <property type="match status" value="1"/>
</dbReference>
<comment type="function">
    <text evidence="1">May bind long-chain fatty acids, such as palmitate, and may play a role in lipid transport or fatty acid metabolism.</text>
</comment>
<comment type="caution">
    <text evidence="3">The sequence shown here is derived from an EMBL/GenBank/DDBJ whole genome shotgun (WGS) entry which is preliminary data.</text>
</comment>
<dbReference type="PROSITE" id="PS51482">
    <property type="entry name" value="DEGV"/>
    <property type="match status" value="1"/>
</dbReference>
<dbReference type="PANTHER" id="PTHR33434:SF8">
    <property type="entry name" value="DEGV DOMAIN-CONTAINING PROTEIN SPR1019"/>
    <property type="match status" value="1"/>
</dbReference>
<accession>A0A2T4UA69</accession>
<dbReference type="AlphaFoldDB" id="A0A2T4UA69"/>
<keyword evidence="4" id="KW-1185">Reference proteome</keyword>
<dbReference type="Gene3D" id="3.30.1180.10">
    <property type="match status" value="1"/>
</dbReference>
<protein>
    <submittedName>
        <fullName evidence="3">Fatty acid-binding protein DegV</fullName>
    </submittedName>
</protein>
<dbReference type="SUPFAM" id="SSF82549">
    <property type="entry name" value="DAK1/DegV-like"/>
    <property type="match status" value="1"/>
</dbReference>
<name>A0A2T4UA69_9BACI</name>
<sequence>MNKPIKIVTDSTVDVPDQELRTLGIIVVPLTVTVDGVSYEDGVEITSREYVNLLEKAEQIPKSSQPPTGVFEQVYNELGKDGSEVLSIHMSSGMSGTYQSAVTAAGLSTSSVTVVDSQFISLALGFQVKTAAKMAGEGFSVEDITNRLNEVRKRTSLYIMVDTLEYLLKGGRIGRGRAMIGSLLKIKPIASLEDGVYTPVTKVRTHSQMIQTLTKKFAEETNGKRIMGAGIAQVKAEDLAGQLKEELSSLLDKEADFPIVDTTPIISTHTGPGALALMYYFDEE</sequence>
<dbReference type="InterPro" id="IPR003797">
    <property type="entry name" value="DegV"/>
</dbReference>
<evidence type="ECO:0000256" key="2">
    <source>
        <dbReference type="ARBA" id="ARBA00023121"/>
    </source>
</evidence>
<dbReference type="InterPro" id="IPR043168">
    <property type="entry name" value="DegV_C"/>
</dbReference>
<dbReference type="RefSeq" id="WP_107583469.1">
    <property type="nucleotide sequence ID" value="NZ_PZJJ01000002.1"/>
</dbReference>
<evidence type="ECO:0000256" key="1">
    <source>
        <dbReference type="ARBA" id="ARBA00003238"/>
    </source>
</evidence>
<dbReference type="Pfam" id="PF02645">
    <property type="entry name" value="DegV"/>
    <property type="match status" value="1"/>
</dbReference>
<organism evidence="3 4">
    <name type="scientific">Alkalicoccus saliphilus</name>
    <dbReference type="NCBI Taxonomy" id="200989"/>
    <lineage>
        <taxon>Bacteria</taxon>
        <taxon>Bacillati</taxon>
        <taxon>Bacillota</taxon>
        <taxon>Bacilli</taxon>
        <taxon>Bacillales</taxon>
        <taxon>Bacillaceae</taxon>
        <taxon>Alkalicoccus</taxon>
    </lineage>
</organism>
<keyword evidence="2" id="KW-0446">Lipid-binding</keyword>
<dbReference type="GO" id="GO:0008289">
    <property type="term" value="F:lipid binding"/>
    <property type="evidence" value="ECO:0007669"/>
    <property type="project" value="UniProtKB-KW"/>
</dbReference>
<dbReference type="OrthoDB" id="5429275at2"/>
<dbReference type="EMBL" id="PZJJ01000002">
    <property type="protein sequence ID" value="PTL40291.1"/>
    <property type="molecule type" value="Genomic_DNA"/>
</dbReference>